<dbReference type="Proteomes" id="UP000051213">
    <property type="component" value="Unassembled WGS sequence"/>
</dbReference>
<name>A0A0R2TWJ6_9GAMM</name>
<feature type="region of interest" description="Disordered" evidence="1">
    <location>
        <begin position="63"/>
        <end position="86"/>
    </location>
</feature>
<dbReference type="AlphaFoldDB" id="A0A0R2TWJ6"/>
<gene>
    <name evidence="2" type="ORF">ABS24_01445</name>
</gene>
<evidence type="ECO:0000256" key="1">
    <source>
        <dbReference type="SAM" id="MobiDB-lite"/>
    </source>
</evidence>
<evidence type="ECO:0000313" key="2">
    <source>
        <dbReference type="EMBL" id="KRO91144.1"/>
    </source>
</evidence>
<reference evidence="2 3" key="1">
    <citation type="submission" date="2015-10" db="EMBL/GenBank/DDBJ databases">
        <title>Metagenome-Assembled Genomes uncover a global brackish microbiome.</title>
        <authorList>
            <person name="Hugerth L.W."/>
            <person name="Larsson J."/>
            <person name="Alneberg J."/>
            <person name="Lindh M.V."/>
            <person name="Legrand C."/>
            <person name="Pinhassi J."/>
            <person name="Andersson A.F."/>
        </authorList>
    </citation>
    <scope>NUCLEOTIDE SEQUENCE [LARGE SCALE GENOMIC DNA]</scope>
    <source>
        <strain evidence="2">BACL26 MAG-121220-bin70</strain>
    </source>
</reference>
<evidence type="ECO:0000313" key="3">
    <source>
        <dbReference type="Proteomes" id="UP000051213"/>
    </source>
</evidence>
<proteinExistence type="predicted"/>
<accession>A0A0R2TWJ6</accession>
<dbReference type="EMBL" id="LICA01000599">
    <property type="protein sequence ID" value="KRO91144.1"/>
    <property type="molecule type" value="Genomic_DNA"/>
</dbReference>
<feature type="non-terminal residue" evidence="2">
    <location>
        <position position="1"/>
    </location>
</feature>
<sequence>LLTLLIAGCANNSETSSAAQSTTSVSSEMTAAIEESPDDMICTYEKIVGKLIREKYCYTRKKRDQLREEAQEGNKIMKSGRLSNTD</sequence>
<organism evidence="2 3">
    <name type="scientific">SAR92 bacterium BACL26 MAG-121220-bin70</name>
    <dbReference type="NCBI Taxonomy" id="1655626"/>
    <lineage>
        <taxon>Bacteria</taxon>
        <taxon>Pseudomonadati</taxon>
        <taxon>Pseudomonadota</taxon>
        <taxon>Gammaproteobacteria</taxon>
        <taxon>Cellvibrionales</taxon>
        <taxon>Porticoccaceae</taxon>
        <taxon>SAR92 clade</taxon>
    </lineage>
</organism>
<protein>
    <submittedName>
        <fullName evidence="2">Uncharacterized protein</fullName>
    </submittedName>
</protein>
<comment type="caution">
    <text evidence="2">The sequence shown here is derived from an EMBL/GenBank/DDBJ whole genome shotgun (WGS) entry which is preliminary data.</text>
</comment>